<sequence length="511" mass="56562">MGSVWWKQAVLVMSAVMANGCLVQPYVLTKDDVRARVTSDMKALMAIEEPVAGPIDLYGATARALKYNLDARVKTMQAQLAHQQLNVAHYTLLPQVSANAGFDGRNNYSGGGARSLIDGRPVLEPFTSSDKNVTSGNLALSWDVLDFGLSFVRAQQAADNVMIAEEEKRRIAVRLVQDVRSAYWRAVSAERVLHRVEFLNESVGKALESSQQIVDKKLQAPLTPLNYRRDLLNIQREVQRLYRDLSTARTQLASMMGLPPGTIYELAVPARTGNVPLVNLDTESMEKQALMFRAELRSIDYQKRISAKEARAVFLELFPSLKLSVGGYYSSNSFFLYQNWLGYASQASWNLLSAFRTPAKLKAVEAHREVLESQSLALTMAILTEVHVGAVQFVHAKQEFQNARQYHETQSAIAEHTRSLWLTHSTNDLTLIKERVNDVLAEVRLDSAQSGVETAYATLMASLGEDAVPAGLGGQSVAELAEALKKLWEPTGPRTASVEKKSEIYATSVAR</sequence>
<dbReference type="PANTHER" id="PTHR30026">
    <property type="entry name" value="OUTER MEMBRANE PROTEIN TOLC"/>
    <property type="match status" value="1"/>
</dbReference>
<dbReference type="GO" id="GO:0015562">
    <property type="term" value="F:efflux transmembrane transporter activity"/>
    <property type="evidence" value="ECO:0007669"/>
    <property type="project" value="InterPro"/>
</dbReference>
<keyword evidence="2" id="KW-1134">Transmembrane beta strand</keyword>
<dbReference type="Proteomes" id="UP000248168">
    <property type="component" value="Unassembled WGS sequence"/>
</dbReference>
<dbReference type="InParanoid" id="A0A330L751"/>
<evidence type="ECO:0000313" key="7">
    <source>
        <dbReference type="Proteomes" id="UP000248168"/>
    </source>
</evidence>
<dbReference type="Gene3D" id="1.20.1600.10">
    <property type="entry name" value="Outer membrane efflux proteins (OEP)"/>
    <property type="match status" value="1"/>
</dbReference>
<keyword evidence="4" id="KW-0472">Membrane</keyword>
<comment type="subcellular location">
    <subcellularLocation>
        <location evidence="1">Cell outer membrane</location>
    </subcellularLocation>
</comment>
<evidence type="ECO:0000256" key="2">
    <source>
        <dbReference type="ARBA" id="ARBA00022452"/>
    </source>
</evidence>
<keyword evidence="5" id="KW-0998">Cell outer membrane</keyword>
<evidence type="ECO:0000256" key="3">
    <source>
        <dbReference type="ARBA" id="ARBA00022692"/>
    </source>
</evidence>
<gene>
    <name evidence="6" type="ORF">NITLEN_20720</name>
</gene>
<dbReference type="GO" id="GO:0009279">
    <property type="term" value="C:cell outer membrane"/>
    <property type="evidence" value="ECO:0007669"/>
    <property type="project" value="UniProtKB-SubCell"/>
</dbReference>
<dbReference type="GO" id="GO:1990281">
    <property type="term" value="C:efflux pump complex"/>
    <property type="evidence" value="ECO:0007669"/>
    <property type="project" value="TreeGrafter"/>
</dbReference>
<dbReference type="GO" id="GO:0015288">
    <property type="term" value="F:porin activity"/>
    <property type="evidence" value="ECO:0007669"/>
    <property type="project" value="TreeGrafter"/>
</dbReference>
<keyword evidence="7" id="KW-1185">Reference proteome</keyword>
<organism evidence="6 7">
    <name type="scientific">Nitrospira lenta</name>
    <dbReference type="NCBI Taxonomy" id="1436998"/>
    <lineage>
        <taxon>Bacteria</taxon>
        <taxon>Pseudomonadati</taxon>
        <taxon>Nitrospirota</taxon>
        <taxon>Nitrospiria</taxon>
        <taxon>Nitrospirales</taxon>
        <taxon>Nitrospiraceae</taxon>
        <taxon>Nitrospira</taxon>
    </lineage>
</organism>
<evidence type="ECO:0000256" key="1">
    <source>
        <dbReference type="ARBA" id="ARBA00004442"/>
    </source>
</evidence>
<dbReference type="PANTHER" id="PTHR30026:SF20">
    <property type="entry name" value="OUTER MEMBRANE PROTEIN TOLC"/>
    <property type="match status" value="1"/>
</dbReference>
<evidence type="ECO:0000313" key="6">
    <source>
        <dbReference type="EMBL" id="SPP65080.1"/>
    </source>
</evidence>
<proteinExistence type="predicted"/>
<dbReference type="EMBL" id="OUNR01000012">
    <property type="protein sequence ID" value="SPP65080.1"/>
    <property type="molecule type" value="Genomic_DNA"/>
</dbReference>
<name>A0A330L751_9BACT</name>
<reference evidence="7" key="1">
    <citation type="submission" date="2018-04" db="EMBL/GenBank/DDBJ databases">
        <authorList>
            <person name="Lucker S."/>
            <person name="Sakoula D."/>
        </authorList>
    </citation>
    <scope>NUCLEOTIDE SEQUENCE [LARGE SCALE GENOMIC DNA]</scope>
</reference>
<dbReference type="InterPro" id="IPR051906">
    <property type="entry name" value="TolC-like"/>
</dbReference>
<accession>A0A330L751</accession>
<dbReference type="AlphaFoldDB" id="A0A330L751"/>
<evidence type="ECO:0000256" key="4">
    <source>
        <dbReference type="ARBA" id="ARBA00023136"/>
    </source>
</evidence>
<keyword evidence="3" id="KW-0812">Transmembrane</keyword>
<protein>
    <submittedName>
        <fullName evidence="6">Putative Outer membrane efflux protein</fullName>
    </submittedName>
</protein>
<dbReference type="SUPFAM" id="SSF56954">
    <property type="entry name" value="Outer membrane efflux proteins (OEP)"/>
    <property type="match status" value="1"/>
</dbReference>
<evidence type="ECO:0000256" key="5">
    <source>
        <dbReference type="ARBA" id="ARBA00023237"/>
    </source>
</evidence>